<protein>
    <submittedName>
        <fullName evidence="2">Uncharacterized protein</fullName>
    </submittedName>
</protein>
<name>A0A0D2DHI6_9EURO</name>
<keyword evidence="3" id="KW-1185">Reference proteome</keyword>
<accession>A0A0D2DHI6</accession>
<evidence type="ECO:0000313" key="3">
    <source>
        <dbReference type="Proteomes" id="UP000054342"/>
    </source>
</evidence>
<dbReference type="AlphaFoldDB" id="A0A0D2DHI6"/>
<feature type="compositionally biased region" description="Polar residues" evidence="1">
    <location>
        <begin position="152"/>
        <end position="187"/>
    </location>
</feature>
<dbReference type="RefSeq" id="XP_013322348.1">
    <property type="nucleotide sequence ID" value="XM_013466894.1"/>
</dbReference>
<organism evidence="2 3">
    <name type="scientific">Exophiala xenobiotica</name>
    <dbReference type="NCBI Taxonomy" id="348802"/>
    <lineage>
        <taxon>Eukaryota</taxon>
        <taxon>Fungi</taxon>
        <taxon>Dikarya</taxon>
        <taxon>Ascomycota</taxon>
        <taxon>Pezizomycotina</taxon>
        <taxon>Eurotiomycetes</taxon>
        <taxon>Chaetothyriomycetidae</taxon>
        <taxon>Chaetothyriales</taxon>
        <taxon>Herpotrichiellaceae</taxon>
        <taxon>Exophiala</taxon>
    </lineage>
</organism>
<dbReference type="STRING" id="348802.A0A0D2DHI6"/>
<reference evidence="2 3" key="1">
    <citation type="submission" date="2015-01" db="EMBL/GenBank/DDBJ databases">
        <title>The Genome Sequence of Exophiala xenobiotica CBS118157.</title>
        <authorList>
            <consortium name="The Broad Institute Genomics Platform"/>
            <person name="Cuomo C."/>
            <person name="de Hoog S."/>
            <person name="Gorbushina A."/>
            <person name="Stielow B."/>
            <person name="Teixiera M."/>
            <person name="Abouelleil A."/>
            <person name="Chapman S.B."/>
            <person name="Priest M."/>
            <person name="Young S.K."/>
            <person name="Wortman J."/>
            <person name="Nusbaum C."/>
            <person name="Birren B."/>
        </authorList>
    </citation>
    <scope>NUCLEOTIDE SEQUENCE [LARGE SCALE GENOMIC DNA]</scope>
    <source>
        <strain evidence="2 3">CBS 118157</strain>
    </source>
</reference>
<dbReference type="HOGENOM" id="CLU_058677_1_0_1"/>
<gene>
    <name evidence="2" type="ORF">PV05_01847</name>
</gene>
<feature type="compositionally biased region" description="Low complexity" evidence="1">
    <location>
        <begin position="80"/>
        <end position="90"/>
    </location>
</feature>
<feature type="compositionally biased region" description="Low complexity" evidence="1">
    <location>
        <begin position="30"/>
        <end position="50"/>
    </location>
</feature>
<sequence>MSGQNTPPSPAPQHRRRSSFIEMFNPRSHSTTAVSSSPPSAVTPSNPNTTQHRRGTSITGLGLNTNPSTQSPFTAFQRRASIATSTASSSPDFKNSFGDEPAVIEEDDPSPHTMGQPSSPSFARRVSFGAQALRDVKMGSSPGSATGGGRRPSSSLFTVVEKSNSENATLTPSRPSMSSPAKTTEGFNWSEALRDRSRRSPSFSSGNPFTQGGGRPRAVSNSNPEPPKEILKAVEPPAPVRMKKPDHLGERMLRGEFMMD</sequence>
<evidence type="ECO:0000256" key="1">
    <source>
        <dbReference type="SAM" id="MobiDB-lite"/>
    </source>
</evidence>
<feature type="compositionally biased region" description="Basic and acidic residues" evidence="1">
    <location>
        <begin position="243"/>
        <end position="254"/>
    </location>
</feature>
<dbReference type="OrthoDB" id="5384020at2759"/>
<evidence type="ECO:0000313" key="2">
    <source>
        <dbReference type="EMBL" id="KIW61762.1"/>
    </source>
</evidence>
<dbReference type="Proteomes" id="UP000054342">
    <property type="component" value="Unassembled WGS sequence"/>
</dbReference>
<dbReference type="GeneID" id="25323755"/>
<feature type="compositionally biased region" description="Polar residues" evidence="1">
    <location>
        <begin position="56"/>
        <end position="74"/>
    </location>
</feature>
<dbReference type="EMBL" id="KN847317">
    <property type="protein sequence ID" value="KIW61762.1"/>
    <property type="molecule type" value="Genomic_DNA"/>
</dbReference>
<proteinExistence type="predicted"/>
<feature type="region of interest" description="Disordered" evidence="1">
    <location>
        <begin position="1"/>
        <end position="260"/>
    </location>
</feature>